<comment type="similarity">
    <text evidence="1">Belongs to the GST superfamily.</text>
</comment>
<dbReference type="Proteomes" id="UP001501757">
    <property type="component" value="Unassembled WGS sequence"/>
</dbReference>
<dbReference type="Pfam" id="PF00043">
    <property type="entry name" value="GST_C"/>
    <property type="match status" value="1"/>
</dbReference>
<dbReference type="SUPFAM" id="SSF47616">
    <property type="entry name" value="GST C-terminal domain-like"/>
    <property type="match status" value="1"/>
</dbReference>
<evidence type="ECO:0000256" key="1">
    <source>
        <dbReference type="RuleBase" id="RU003494"/>
    </source>
</evidence>
<evidence type="ECO:0000259" key="3">
    <source>
        <dbReference type="PROSITE" id="PS50405"/>
    </source>
</evidence>
<dbReference type="PROSITE" id="PS50405">
    <property type="entry name" value="GST_CTER"/>
    <property type="match status" value="1"/>
</dbReference>
<sequence>MPLTDNVDCELTFYTNPWSRGQIVRWMLEETGADYQQQIVPYGEQMKAPAFLQINPMGKVPAIVHKSKVVTECAAICAYLAECFPDAALAPEKAELADYLRWLFFAAGPLEAAIVNRSLNVQVSDEQQRMVGYGSYDKAVDVLAAKLAESDYVAGSRFTAADVYVGSHVIWGIQFGTLPKRPEFEQYAARLMERAAFKTARAIDDELGEAMKP</sequence>
<dbReference type="Gene3D" id="1.20.1050.10">
    <property type="match status" value="1"/>
</dbReference>
<dbReference type="EMBL" id="BAAAEI010000006">
    <property type="protein sequence ID" value="GAA0351823.1"/>
    <property type="molecule type" value="Genomic_DNA"/>
</dbReference>
<name>A0ABN0X0C5_9ALTE</name>
<dbReference type="SFLD" id="SFLDG01150">
    <property type="entry name" value="Main.1:_Beta-like"/>
    <property type="match status" value="1"/>
</dbReference>
<dbReference type="CDD" id="cd03207">
    <property type="entry name" value="GST_C_8"/>
    <property type="match status" value="1"/>
</dbReference>
<reference evidence="4 5" key="1">
    <citation type="journal article" date="2019" name="Int. J. Syst. Evol. Microbiol.">
        <title>The Global Catalogue of Microorganisms (GCM) 10K type strain sequencing project: providing services to taxonomists for standard genome sequencing and annotation.</title>
        <authorList>
            <consortium name="The Broad Institute Genomics Platform"/>
            <consortium name="The Broad Institute Genome Sequencing Center for Infectious Disease"/>
            <person name="Wu L."/>
            <person name="Ma J."/>
        </authorList>
    </citation>
    <scope>NUCLEOTIDE SEQUENCE [LARGE SCALE GENOMIC DNA]</scope>
    <source>
        <strain evidence="4 5">JCM 13378</strain>
    </source>
</reference>
<dbReference type="SFLD" id="SFLDS00019">
    <property type="entry name" value="Glutathione_Transferase_(cytos"/>
    <property type="match status" value="1"/>
</dbReference>
<dbReference type="Gene3D" id="3.40.30.10">
    <property type="entry name" value="Glutaredoxin"/>
    <property type="match status" value="1"/>
</dbReference>
<organism evidence="4 5">
    <name type="scientific">Bowmanella denitrificans</name>
    <dbReference type="NCBI Taxonomy" id="366582"/>
    <lineage>
        <taxon>Bacteria</taxon>
        <taxon>Pseudomonadati</taxon>
        <taxon>Pseudomonadota</taxon>
        <taxon>Gammaproteobacteria</taxon>
        <taxon>Alteromonadales</taxon>
        <taxon>Alteromonadaceae</taxon>
        <taxon>Bowmanella</taxon>
    </lineage>
</organism>
<proteinExistence type="inferred from homology"/>
<protein>
    <submittedName>
        <fullName evidence="4">Glutathione S-transferase family protein</fullName>
    </submittedName>
</protein>
<gene>
    <name evidence="4" type="ORF">GCM10009092_15290</name>
</gene>
<dbReference type="PANTHER" id="PTHR44051">
    <property type="entry name" value="GLUTATHIONE S-TRANSFERASE-RELATED"/>
    <property type="match status" value="1"/>
</dbReference>
<feature type="domain" description="GST N-terminal" evidence="2">
    <location>
        <begin position="8"/>
        <end position="88"/>
    </location>
</feature>
<dbReference type="InterPro" id="IPR040079">
    <property type="entry name" value="Glutathione_S-Trfase"/>
</dbReference>
<dbReference type="SFLD" id="SFLDG00358">
    <property type="entry name" value="Main_(cytGST)"/>
    <property type="match status" value="1"/>
</dbReference>
<evidence type="ECO:0000313" key="4">
    <source>
        <dbReference type="EMBL" id="GAA0351823.1"/>
    </source>
</evidence>
<evidence type="ECO:0000259" key="2">
    <source>
        <dbReference type="PROSITE" id="PS50404"/>
    </source>
</evidence>
<accession>A0ABN0X0C5</accession>
<dbReference type="Pfam" id="PF02798">
    <property type="entry name" value="GST_N"/>
    <property type="match status" value="1"/>
</dbReference>
<comment type="caution">
    <text evidence="4">The sequence shown here is derived from an EMBL/GenBank/DDBJ whole genome shotgun (WGS) entry which is preliminary data.</text>
</comment>
<dbReference type="InterPro" id="IPR004046">
    <property type="entry name" value="GST_C"/>
</dbReference>
<evidence type="ECO:0000313" key="5">
    <source>
        <dbReference type="Proteomes" id="UP001501757"/>
    </source>
</evidence>
<dbReference type="PROSITE" id="PS50404">
    <property type="entry name" value="GST_NTER"/>
    <property type="match status" value="1"/>
</dbReference>
<dbReference type="InterPro" id="IPR010987">
    <property type="entry name" value="Glutathione-S-Trfase_C-like"/>
</dbReference>
<dbReference type="InterPro" id="IPR004045">
    <property type="entry name" value="Glutathione_S-Trfase_N"/>
</dbReference>
<keyword evidence="5" id="KW-1185">Reference proteome</keyword>
<dbReference type="InterPro" id="IPR036282">
    <property type="entry name" value="Glutathione-S-Trfase_C_sf"/>
</dbReference>
<feature type="domain" description="GST C-terminal" evidence="3">
    <location>
        <begin position="92"/>
        <end position="213"/>
    </location>
</feature>
<dbReference type="InterPro" id="IPR036249">
    <property type="entry name" value="Thioredoxin-like_sf"/>
</dbReference>
<dbReference type="CDD" id="cd03046">
    <property type="entry name" value="GST_N_GTT1_like"/>
    <property type="match status" value="1"/>
</dbReference>
<dbReference type="PANTHER" id="PTHR44051:SF21">
    <property type="entry name" value="GLUTATHIONE S-TRANSFERASE FAMILY PROTEIN"/>
    <property type="match status" value="1"/>
</dbReference>
<dbReference type="RefSeq" id="WP_343843717.1">
    <property type="nucleotide sequence ID" value="NZ_BAAAEI010000006.1"/>
</dbReference>
<dbReference type="SUPFAM" id="SSF52833">
    <property type="entry name" value="Thioredoxin-like"/>
    <property type="match status" value="1"/>
</dbReference>